<keyword evidence="2" id="KW-0732">Signal</keyword>
<proteinExistence type="predicted"/>
<reference evidence="4" key="1">
    <citation type="submission" date="2020-12" db="UniProtKB">
        <authorList>
            <consortium name="WormBaseParasite"/>
        </authorList>
    </citation>
    <scope>IDENTIFICATION</scope>
    <source>
        <strain evidence="4">MHco3</strain>
    </source>
</reference>
<dbReference type="OMA" id="DFPRITW"/>
<sequence>MKTLLILSLTILSLSTDAQGKRARKKTPQTTTPFVGLSVGFDSLLPTPLFPTLPVFPTFPTVIPALFPDFSNFTAQFVEWENAINKRMREIFRNSSLSNGGITTSNGTTTITQKIGGKLYKGTLPETKSFFLSTSVADINGTRQEIVKIVADGKTSVYSTIDGKTTATDGDGKPLTDGGFFKINMAIEPGSREESNSEKGEKELKPKLRKVPKKPIEDH</sequence>
<evidence type="ECO:0000256" key="1">
    <source>
        <dbReference type="SAM" id="MobiDB-lite"/>
    </source>
</evidence>
<dbReference type="WBParaSite" id="HCON_00102580-00004">
    <property type="protein sequence ID" value="HCON_00102580-00004"/>
    <property type="gene ID" value="HCON_00102580"/>
</dbReference>
<feature type="signal peptide" evidence="2">
    <location>
        <begin position="1"/>
        <end position="20"/>
    </location>
</feature>
<accession>A0A7I4YIY8</accession>
<evidence type="ECO:0000313" key="4">
    <source>
        <dbReference type="WBParaSite" id="HCON_00102580-00004"/>
    </source>
</evidence>
<name>A0A7I4YIY8_HAECO</name>
<feature type="region of interest" description="Disordered" evidence="1">
    <location>
        <begin position="186"/>
        <end position="219"/>
    </location>
</feature>
<feature type="chain" id="PRO_5029866085" evidence="2">
    <location>
        <begin position="21"/>
        <end position="219"/>
    </location>
</feature>
<dbReference type="AlphaFoldDB" id="A0A7I4YIY8"/>
<keyword evidence="3" id="KW-1185">Reference proteome</keyword>
<dbReference type="Proteomes" id="UP000025227">
    <property type="component" value="Unplaced"/>
</dbReference>
<protein>
    <submittedName>
        <fullName evidence="4">Curli production assembly/transport component CsgF</fullName>
    </submittedName>
</protein>
<evidence type="ECO:0000313" key="3">
    <source>
        <dbReference type="Proteomes" id="UP000025227"/>
    </source>
</evidence>
<dbReference type="OrthoDB" id="5876161at2759"/>
<feature type="compositionally biased region" description="Basic and acidic residues" evidence="1">
    <location>
        <begin position="190"/>
        <end position="206"/>
    </location>
</feature>
<evidence type="ECO:0000256" key="2">
    <source>
        <dbReference type="SAM" id="SignalP"/>
    </source>
</evidence>
<organism evidence="3 4">
    <name type="scientific">Haemonchus contortus</name>
    <name type="common">Barber pole worm</name>
    <dbReference type="NCBI Taxonomy" id="6289"/>
    <lineage>
        <taxon>Eukaryota</taxon>
        <taxon>Metazoa</taxon>
        <taxon>Ecdysozoa</taxon>
        <taxon>Nematoda</taxon>
        <taxon>Chromadorea</taxon>
        <taxon>Rhabditida</taxon>
        <taxon>Rhabditina</taxon>
        <taxon>Rhabditomorpha</taxon>
        <taxon>Strongyloidea</taxon>
        <taxon>Trichostrongylidae</taxon>
        <taxon>Haemonchus</taxon>
    </lineage>
</organism>